<dbReference type="Proteomes" id="UP001500459">
    <property type="component" value="Unassembled WGS sequence"/>
</dbReference>
<evidence type="ECO:0000313" key="2">
    <source>
        <dbReference type="Proteomes" id="UP001500459"/>
    </source>
</evidence>
<protein>
    <recommendedName>
        <fullName evidence="3">Dual-action HEIGH metallo-peptidase</fullName>
    </recommendedName>
</protein>
<dbReference type="InterPro" id="IPR024079">
    <property type="entry name" value="MetalloPept_cat_dom_sf"/>
</dbReference>
<gene>
    <name evidence="1" type="ORF">GCM10022393_28930</name>
</gene>
<name>A0ABP6URU6_9FLAO</name>
<comment type="caution">
    <text evidence="1">The sequence shown here is derived from an EMBL/GenBank/DDBJ whole genome shotgun (WGS) entry which is preliminary data.</text>
</comment>
<sequence length="276" mass="29585">MLFFSSCSKSEEIDQTDSETLVKDEVPKDVLAKLETAHFSTSNAFLTTYQGSSVVAVEDMFLTLTQIDELAKEYSNPESLEKHYRTINLVEIPEDTRTLVVETVGDGLGTLGDTALDNVVDAYNDLNAEIRLRRLNTGESSANIDIAVTVFAEQPSDGTIVLGRSAGFPSNGNPASSFGINSVAIELLNTTTTELSNTMAHEIGHAIGFRHTDFATRESCPPSSQGNEGSAFVGAIYIDGSPTGSDITSLMQACAGGNTTGNIFNENDVNAFREVY</sequence>
<dbReference type="SUPFAM" id="SSF55486">
    <property type="entry name" value="Metalloproteases ('zincins'), catalytic domain"/>
    <property type="match status" value="1"/>
</dbReference>
<accession>A0ABP6URU6</accession>
<dbReference type="Pfam" id="PF12388">
    <property type="entry name" value="Peptidase_M57"/>
    <property type="match status" value="1"/>
</dbReference>
<evidence type="ECO:0000313" key="1">
    <source>
        <dbReference type="EMBL" id="GAA3513346.1"/>
    </source>
</evidence>
<dbReference type="EMBL" id="BAABCW010000012">
    <property type="protein sequence ID" value="GAA3513346.1"/>
    <property type="molecule type" value="Genomic_DNA"/>
</dbReference>
<organism evidence="1 2">
    <name type="scientific">Aquimarina addita</name>
    <dbReference type="NCBI Taxonomy" id="870485"/>
    <lineage>
        <taxon>Bacteria</taxon>
        <taxon>Pseudomonadati</taxon>
        <taxon>Bacteroidota</taxon>
        <taxon>Flavobacteriia</taxon>
        <taxon>Flavobacteriales</taxon>
        <taxon>Flavobacteriaceae</taxon>
        <taxon>Aquimarina</taxon>
    </lineage>
</organism>
<dbReference type="Gene3D" id="3.40.390.10">
    <property type="entry name" value="Collagenase (Catalytic Domain)"/>
    <property type="match status" value="1"/>
</dbReference>
<proteinExistence type="predicted"/>
<dbReference type="InterPro" id="IPR024653">
    <property type="entry name" value="Peptidase_M10/M27/M57"/>
</dbReference>
<evidence type="ECO:0008006" key="3">
    <source>
        <dbReference type="Google" id="ProtNLM"/>
    </source>
</evidence>
<keyword evidence="2" id="KW-1185">Reference proteome</keyword>
<reference evidence="2" key="1">
    <citation type="journal article" date="2019" name="Int. J. Syst. Evol. Microbiol.">
        <title>The Global Catalogue of Microorganisms (GCM) 10K type strain sequencing project: providing services to taxonomists for standard genome sequencing and annotation.</title>
        <authorList>
            <consortium name="The Broad Institute Genomics Platform"/>
            <consortium name="The Broad Institute Genome Sequencing Center for Infectious Disease"/>
            <person name="Wu L."/>
            <person name="Ma J."/>
        </authorList>
    </citation>
    <scope>NUCLEOTIDE SEQUENCE [LARGE SCALE GENOMIC DNA]</scope>
    <source>
        <strain evidence="2">JCM 17106</strain>
    </source>
</reference>